<organism evidence="1 2">
    <name type="scientific">Petrolisthes cinctipes</name>
    <name type="common">Flat porcelain crab</name>
    <dbReference type="NCBI Taxonomy" id="88211"/>
    <lineage>
        <taxon>Eukaryota</taxon>
        <taxon>Metazoa</taxon>
        <taxon>Ecdysozoa</taxon>
        <taxon>Arthropoda</taxon>
        <taxon>Crustacea</taxon>
        <taxon>Multicrustacea</taxon>
        <taxon>Malacostraca</taxon>
        <taxon>Eumalacostraca</taxon>
        <taxon>Eucarida</taxon>
        <taxon>Decapoda</taxon>
        <taxon>Pleocyemata</taxon>
        <taxon>Anomura</taxon>
        <taxon>Galatheoidea</taxon>
        <taxon>Porcellanidae</taxon>
        <taxon>Petrolisthes</taxon>
    </lineage>
</organism>
<name>A0AAE1GIX3_PETCI</name>
<sequence>MKMEEGYDREKQFLTLKNKLFCREEEPSSSYSTFSLMFLIRVDVDTKANKLGTSIRLVEKPSPVFTGPVRAALSEGKEEERRGGNDAVYYQRHPKELLGRLFG</sequence>
<comment type="caution">
    <text evidence="1">The sequence shown here is derived from an EMBL/GenBank/DDBJ whole genome shotgun (WGS) entry which is preliminary data.</text>
</comment>
<gene>
    <name evidence="1" type="ORF">Pcinc_002071</name>
</gene>
<keyword evidence="2" id="KW-1185">Reference proteome</keyword>
<protein>
    <submittedName>
        <fullName evidence="1">Uncharacterized protein</fullName>
    </submittedName>
</protein>
<evidence type="ECO:0000313" key="1">
    <source>
        <dbReference type="EMBL" id="KAK3894163.1"/>
    </source>
</evidence>
<reference evidence="1" key="1">
    <citation type="submission" date="2023-10" db="EMBL/GenBank/DDBJ databases">
        <title>Genome assemblies of two species of porcelain crab, Petrolisthes cinctipes and Petrolisthes manimaculis (Anomura: Porcellanidae).</title>
        <authorList>
            <person name="Angst P."/>
        </authorList>
    </citation>
    <scope>NUCLEOTIDE SEQUENCE</scope>
    <source>
        <strain evidence="1">PB745_01</strain>
        <tissue evidence="1">Gill</tissue>
    </source>
</reference>
<proteinExistence type="predicted"/>
<dbReference type="Proteomes" id="UP001286313">
    <property type="component" value="Unassembled WGS sequence"/>
</dbReference>
<accession>A0AAE1GIX3</accession>
<evidence type="ECO:0000313" key="2">
    <source>
        <dbReference type="Proteomes" id="UP001286313"/>
    </source>
</evidence>
<dbReference type="AlphaFoldDB" id="A0AAE1GIX3"/>
<dbReference type="EMBL" id="JAWQEG010000140">
    <property type="protein sequence ID" value="KAK3894163.1"/>
    <property type="molecule type" value="Genomic_DNA"/>
</dbReference>